<dbReference type="EMBL" id="JACONZ010000002">
    <property type="protein sequence ID" value="MBC5580899.1"/>
    <property type="molecule type" value="Genomic_DNA"/>
</dbReference>
<evidence type="ECO:0000313" key="4">
    <source>
        <dbReference type="EMBL" id="MBC5580899.1"/>
    </source>
</evidence>
<organism evidence="4 5">
    <name type="scientific">Anaerofilum hominis</name>
    <dbReference type="NCBI Taxonomy" id="2763016"/>
    <lineage>
        <taxon>Bacteria</taxon>
        <taxon>Bacillati</taxon>
        <taxon>Bacillota</taxon>
        <taxon>Clostridia</taxon>
        <taxon>Eubacteriales</taxon>
        <taxon>Oscillospiraceae</taxon>
        <taxon>Anaerofilum</taxon>
    </lineage>
</organism>
<evidence type="ECO:0000256" key="2">
    <source>
        <dbReference type="SAM" id="SignalP"/>
    </source>
</evidence>
<feature type="domain" description="3D" evidence="3">
    <location>
        <begin position="97"/>
        <end position="147"/>
    </location>
</feature>
<evidence type="ECO:0000313" key="5">
    <source>
        <dbReference type="Proteomes" id="UP000659630"/>
    </source>
</evidence>
<sequence length="166" mass="17030">MLSLAAALGVALLGAGWAIEAQAARRDVELAGRDAEIAGLAAQVDELSSRALLPAGMGAQYIGNFRCTSYCTERYPHICGTGDGITASGAPVTAGLTIAVDPEIIPLGSVVYVQDVGVRVAQDIGGAVQGYCIDVAVEGSHEDALRWPGYGWHDVWLLGGDTSCAG</sequence>
<dbReference type="SUPFAM" id="SSF50685">
    <property type="entry name" value="Barwin-like endoglucanases"/>
    <property type="match status" value="1"/>
</dbReference>
<proteinExistence type="predicted"/>
<dbReference type="GO" id="GO:0019867">
    <property type="term" value="C:outer membrane"/>
    <property type="evidence" value="ECO:0007669"/>
    <property type="project" value="InterPro"/>
</dbReference>
<protein>
    <submittedName>
        <fullName evidence="4">3D domain-containing protein</fullName>
    </submittedName>
</protein>
<accession>A0A923KXQ1</accession>
<dbReference type="GO" id="GO:0009254">
    <property type="term" value="P:peptidoglycan turnover"/>
    <property type="evidence" value="ECO:0007669"/>
    <property type="project" value="InterPro"/>
</dbReference>
<name>A0A923KXQ1_9FIRM</name>
<evidence type="ECO:0000259" key="3">
    <source>
        <dbReference type="Pfam" id="PF06725"/>
    </source>
</evidence>
<dbReference type="Proteomes" id="UP000659630">
    <property type="component" value="Unassembled WGS sequence"/>
</dbReference>
<dbReference type="CDD" id="cd14667">
    <property type="entry name" value="3D_containing_proteins"/>
    <property type="match status" value="1"/>
</dbReference>
<dbReference type="AlphaFoldDB" id="A0A923KXQ1"/>
<dbReference type="Pfam" id="PF06725">
    <property type="entry name" value="3D"/>
    <property type="match status" value="1"/>
</dbReference>
<feature type="signal peptide" evidence="2">
    <location>
        <begin position="1"/>
        <end position="23"/>
    </location>
</feature>
<dbReference type="PANTHER" id="PTHR39160:SF4">
    <property type="entry name" value="RESUSCITATION-PROMOTING FACTOR RPFB"/>
    <property type="match status" value="1"/>
</dbReference>
<gene>
    <name evidence="4" type="ORF">H8S23_05225</name>
</gene>
<dbReference type="Gene3D" id="2.40.40.10">
    <property type="entry name" value="RlpA-like domain"/>
    <property type="match status" value="1"/>
</dbReference>
<dbReference type="GO" id="GO:0004553">
    <property type="term" value="F:hydrolase activity, hydrolyzing O-glycosyl compounds"/>
    <property type="evidence" value="ECO:0007669"/>
    <property type="project" value="InterPro"/>
</dbReference>
<keyword evidence="1 2" id="KW-0732">Signal</keyword>
<feature type="chain" id="PRO_5037276136" evidence="2">
    <location>
        <begin position="24"/>
        <end position="166"/>
    </location>
</feature>
<dbReference type="PANTHER" id="PTHR39160">
    <property type="entry name" value="CELL WALL-BINDING PROTEIN YOCH"/>
    <property type="match status" value="1"/>
</dbReference>
<dbReference type="InterPro" id="IPR059180">
    <property type="entry name" value="3D_YorM"/>
</dbReference>
<dbReference type="InterPro" id="IPR036908">
    <property type="entry name" value="RlpA-like_sf"/>
</dbReference>
<comment type="caution">
    <text evidence="4">The sequence shown here is derived from an EMBL/GenBank/DDBJ whole genome shotgun (WGS) entry which is preliminary data.</text>
</comment>
<keyword evidence="5" id="KW-1185">Reference proteome</keyword>
<evidence type="ECO:0000256" key="1">
    <source>
        <dbReference type="ARBA" id="ARBA00022729"/>
    </source>
</evidence>
<dbReference type="InterPro" id="IPR051933">
    <property type="entry name" value="Resuscitation_pf_RpfB"/>
</dbReference>
<dbReference type="InterPro" id="IPR010611">
    <property type="entry name" value="3D_dom"/>
</dbReference>
<reference evidence="4" key="1">
    <citation type="submission" date="2020-08" db="EMBL/GenBank/DDBJ databases">
        <title>Genome public.</title>
        <authorList>
            <person name="Liu C."/>
            <person name="Sun Q."/>
        </authorList>
    </citation>
    <scope>NUCLEOTIDE SEQUENCE</scope>
    <source>
        <strain evidence="4">BX8</strain>
    </source>
</reference>